<proteinExistence type="predicted"/>
<dbReference type="GO" id="GO:0003690">
    <property type="term" value="F:double-stranded DNA binding"/>
    <property type="evidence" value="ECO:0007669"/>
    <property type="project" value="TreeGrafter"/>
</dbReference>
<reference evidence="3 4" key="1">
    <citation type="submission" date="2019-03" db="EMBL/GenBank/DDBJ databases">
        <title>Sequencing 23 genomes of Wallemia ichthyophaga.</title>
        <authorList>
            <person name="Gostincar C."/>
        </authorList>
    </citation>
    <scope>NUCLEOTIDE SEQUENCE [LARGE SCALE GENOMIC DNA]</scope>
    <source>
        <strain evidence="3 4">EXF-8621</strain>
    </source>
</reference>
<dbReference type="GO" id="GO:0046404">
    <property type="term" value="F:ATP-dependent polydeoxyribonucleotide 5'-hydroxyl-kinase activity"/>
    <property type="evidence" value="ECO:0007669"/>
    <property type="project" value="TreeGrafter"/>
</dbReference>
<dbReference type="PANTHER" id="PTHR12083:SF9">
    <property type="entry name" value="BIFUNCTIONAL POLYNUCLEOTIDE PHOSPHATASE_KINASE"/>
    <property type="match status" value="1"/>
</dbReference>
<dbReference type="Proteomes" id="UP000306954">
    <property type="component" value="Unassembled WGS sequence"/>
</dbReference>
<dbReference type="GO" id="GO:0046403">
    <property type="term" value="F:polynucleotide 3'-phosphatase activity"/>
    <property type="evidence" value="ECO:0007669"/>
    <property type="project" value="TreeGrafter"/>
</dbReference>
<keyword evidence="2" id="KW-0732">Signal</keyword>
<dbReference type="EMBL" id="SPOF01000025">
    <property type="protein sequence ID" value="TIB11255.1"/>
    <property type="molecule type" value="Genomic_DNA"/>
</dbReference>
<gene>
    <name evidence="3" type="ORF">E3P90_02484</name>
</gene>
<evidence type="ECO:0000256" key="1">
    <source>
        <dbReference type="SAM" id="MobiDB-lite"/>
    </source>
</evidence>
<dbReference type="PANTHER" id="PTHR12083">
    <property type="entry name" value="BIFUNCTIONAL POLYNUCLEOTIDE PHOSPHATASE/KINASE"/>
    <property type="match status" value="1"/>
</dbReference>
<dbReference type="Gene3D" id="3.40.50.300">
    <property type="entry name" value="P-loop containing nucleotide triphosphate hydrolases"/>
    <property type="match status" value="1"/>
</dbReference>
<dbReference type="GO" id="GO:0006281">
    <property type="term" value="P:DNA repair"/>
    <property type="evidence" value="ECO:0007669"/>
    <property type="project" value="TreeGrafter"/>
</dbReference>
<evidence type="ECO:0000313" key="4">
    <source>
        <dbReference type="Proteomes" id="UP000306954"/>
    </source>
</evidence>
<organism evidence="3 4">
    <name type="scientific">Wallemia ichthyophaga</name>
    <dbReference type="NCBI Taxonomy" id="245174"/>
    <lineage>
        <taxon>Eukaryota</taxon>
        <taxon>Fungi</taxon>
        <taxon>Dikarya</taxon>
        <taxon>Basidiomycota</taxon>
        <taxon>Wallemiomycotina</taxon>
        <taxon>Wallemiomycetes</taxon>
        <taxon>Wallemiales</taxon>
        <taxon>Wallemiaceae</taxon>
        <taxon>Wallemia</taxon>
    </lineage>
</organism>
<evidence type="ECO:0008006" key="5">
    <source>
        <dbReference type="Google" id="ProtNLM"/>
    </source>
</evidence>
<dbReference type="Pfam" id="PF13671">
    <property type="entry name" value="AAA_33"/>
    <property type="match status" value="1"/>
</dbReference>
<feature type="chain" id="PRO_5030101461" description="Transcription factor" evidence="2">
    <location>
        <begin position="17"/>
        <end position="208"/>
    </location>
</feature>
<evidence type="ECO:0000313" key="3">
    <source>
        <dbReference type="EMBL" id="TIB11255.1"/>
    </source>
</evidence>
<dbReference type="InterPro" id="IPR027417">
    <property type="entry name" value="P-loop_NTPase"/>
</dbReference>
<evidence type="ECO:0000256" key="2">
    <source>
        <dbReference type="SAM" id="SignalP"/>
    </source>
</evidence>
<sequence>MTVLLILVGVVGSGKSTLSKAIERHIPNWVRANQDDLKDRRSVEKLVRQTLSTGLNVIVDRTNIDIKQRSHWTRIAAEFGAVTQSLSLEVSYQVCKDRLTTRQDHPTIADPVEAIKILNMFGNRKQPVCNLEPIQNALAVDETDGVFKHYNSTSDDLPKAALEDLLERIGKAPGPPAPPPTAAKTPPNKKHKPEKASKDIRGFFKPPT</sequence>
<dbReference type="AlphaFoldDB" id="A0A4T0HC28"/>
<feature type="region of interest" description="Disordered" evidence="1">
    <location>
        <begin position="168"/>
        <end position="208"/>
    </location>
</feature>
<feature type="signal peptide" evidence="2">
    <location>
        <begin position="1"/>
        <end position="16"/>
    </location>
</feature>
<name>A0A4T0HC28_WALIC</name>
<protein>
    <recommendedName>
        <fullName evidence="5">Transcription factor</fullName>
    </recommendedName>
</protein>
<dbReference type="SUPFAM" id="SSF52540">
    <property type="entry name" value="P-loop containing nucleoside triphosphate hydrolases"/>
    <property type="match status" value="1"/>
</dbReference>
<accession>A0A4T0HC28</accession>
<comment type="caution">
    <text evidence="3">The sequence shown here is derived from an EMBL/GenBank/DDBJ whole genome shotgun (WGS) entry which is preliminary data.</text>
</comment>